<name>A0A484BR22_DRONA</name>
<dbReference type="Pfam" id="PF05267">
    <property type="entry name" value="DUF725"/>
    <property type="match status" value="1"/>
</dbReference>
<dbReference type="STRING" id="7232.A0A484BR22"/>
<dbReference type="OMA" id="DLEYQCT"/>
<evidence type="ECO:0000313" key="5">
    <source>
        <dbReference type="Proteomes" id="UP000295192"/>
    </source>
</evidence>
<evidence type="ECO:0000259" key="3">
    <source>
        <dbReference type="Pfam" id="PF05267"/>
    </source>
</evidence>
<sequence length="230" mass="24587">MKQFCSVLVLAILAIFAQAKPSTVQTQLQGALDKYLVQTNRLDMVSADVTAQCFALYLPMLNEVAAAFSSSYQACISTYNNELANLTAQAEKDREIYKQDVDGLCTAFSSCNNSTSNDSTTFFNCYAKAAQTDVSIIYDIATNAASTANTLAESIKANQDLEYQCTNTTESNYVRDTAATYDLLDNCLKNGVPTTSTAAPVQSTTQSSPTTSDDSATGSTVSESTTTVTV</sequence>
<dbReference type="AlphaFoldDB" id="A0A484BR22"/>
<evidence type="ECO:0000256" key="2">
    <source>
        <dbReference type="SAM" id="SignalP"/>
    </source>
</evidence>
<gene>
    <name evidence="4" type="ORF">AWZ03_003407</name>
</gene>
<comment type="caution">
    <text evidence="4">The sequence shown here is derived from an EMBL/GenBank/DDBJ whole genome shotgun (WGS) entry which is preliminary data.</text>
</comment>
<feature type="chain" id="PRO_5019840449" description="Protein TsetseEP domain-containing protein" evidence="2">
    <location>
        <begin position="20"/>
        <end position="230"/>
    </location>
</feature>
<protein>
    <recommendedName>
        <fullName evidence="3">Protein TsetseEP domain-containing protein</fullName>
    </recommendedName>
</protein>
<dbReference type="InterPro" id="IPR007931">
    <property type="entry name" value="TsetseEP"/>
</dbReference>
<feature type="signal peptide" evidence="2">
    <location>
        <begin position="1"/>
        <end position="19"/>
    </location>
</feature>
<feature type="region of interest" description="Disordered" evidence="1">
    <location>
        <begin position="195"/>
        <end position="230"/>
    </location>
</feature>
<keyword evidence="5" id="KW-1185">Reference proteome</keyword>
<keyword evidence="2" id="KW-0732">Signal</keyword>
<evidence type="ECO:0000313" key="4">
    <source>
        <dbReference type="EMBL" id="TDG50191.1"/>
    </source>
</evidence>
<dbReference type="OrthoDB" id="7980281at2759"/>
<feature type="compositionally biased region" description="Low complexity" evidence="1">
    <location>
        <begin position="199"/>
        <end position="230"/>
    </location>
</feature>
<dbReference type="Proteomes" id="UP000295192">
    <property type="component" value="Unassembled WGS sequence"/>
</dbReference>
<evidence type="ECO:0000256" key="1">
    <source>
        <dbReference type="SAM" id="MobiDB-lite"/>
    </source>
</evidence>
<proteinExistence type="predicted"/>
<accession>A0A484BR22</accession>
<organism evidence="4 5">
    <name type="scientific">Drosophila navojoa</name>
    <name type="common">Fruit fly</name>
    <dbReference type="NCBI Taxonomy" id="7232"/>
    <lineage>
        <taxon>Eukaryota</taxon>
        <taxon>Metazoa</taxon>
        <taxon>Ecdysozoa</taxon>
        <taxon>Arthropoda</taxon>
        <taxon>Hexapoda</taxon>
        <taxon>Insecta</taxon>
        <taxon>Pterygota</taxon>
        <taxon>Neoptera</taxon>
        <taxon>Endopterygota</taxon>
        <taxon>Diptera</taxon>
        <taxon>Brachycera</taxon>
        <taxon>Muscomorpha</taxon>
        <taxon>Ephydroidea</taxon>
        <taxon>Drosophilidae</taxon>
        <taxon>Drosophila</taxon>
    </lineage>
</organism>
<reference evidence="4 5" key="1">
    <citation type="journal article" date="2019" name="J. Hered.">
        <title>An Improved Genome Assembly for Drosophila navojoa, the Basal Species in the mojavensis Cluster.</title>
        <authorList>
            <person name="Vanderlinde T."/>
            <person name="Dupim E.G."/>
            <person name="Nazario-Yepiz N.O."/>
            <person name="Carvalho A.B."/>
        </authorList>
    </citation>
    <scope>NUCLEOTIDE SEQUENCE [LARGE SCALE GENOMIC DNA]</scope>
    <source>
        <strain evidence="4">Navoj_Jal97</strain>
        <tissue evidence="4">Whole organism</tissue>
    </source>
</reference>
<dbReference type="EMBL" id="LSRL02000017">
    <property type="protein sequence ID" value="TDG50191.1"/>
    <property type="molecule type" value="Genomic_DNA"/>
</dbReference>
<feature type="domain" description="Protein TsetseEP" evidence="3">
    <location>
        <begin position="50"/>
        <end position="170"/>
    </location>
</feature>